<evidence type="ECO:0000256" key="1">
    <source>
        <dbReference type="SAM" id="SignalP"/>
    </source>
</evidence>
<dbReference type="Proteomes" id="UP000029482">
    <property type="component" value="Chromosome"/>
</dbReference>
<dbReference type="OrthoDB" id="3296785at2"/>
<dbReference type="AlphaFoldDB" id="A0A089Z793"/>
<proteinExistence type="predicted"/>
<reference evidence="3" key="1">
    <citation type="journal article" date="2015" name="J. Biotechnol.">
        <title>Complete genome sequence of the actinobacterium Streptomyces glaucescens GLA.O (DSM 40922) consisting of a linear chromosome and one linear plasmid.</title>
        <authorList>
            <person name="Ortseifen V."/>
            <person name="Winkler A."/>
            <person name="Albersmeier A."/>
            <person name="Wendler S."/>
            <person name="Puhler A."/>
            <person name="Kalinowski J."/>
            <person name="Ruckert C."/>
        </authorList>
    </citation>
    <scope>NUCLEOTIDE SEQUENCE [LARGE SCALE GENOMIC DNA]</scope>
    <source>
        <strain evidence="3">DSM 40922 / GLA O</strain>
    </source>
</reference>
<dbReference type="Pfam" id="PF19671">
    <property type="entry name" value="DUF6174"/>
    <property type="match status" value="1"/>
</dbReference>
<organism evidence="2 3">
    <name type="scientific">Streptomyces glaucescens</name>
    <dbReference type="NCBI Taxonomy" id="1907"/>
    <lineage>
        <taxon>Bacteria</taxon>
        <taxon>Bacillati</taxon>
        <taxon>Actinomycetota</taxon>
        <taxon>Actinomycetes</taxon>
        <taxon>Kitasatosporales</taxon>
        <taxon>Streptomycetaceae</taxon>
        <taxon>Streptomyces</taxon>
    </lineage>
</organism>
<feature type="signal peptide" evidence="1">
    <location>
        <begin position="1"/>
        <end position="25"/>
    </location>
</feature>
<keyword evidence="1" id="KW-0732">Signal</keyword>
<protein>
    <submittedName>
        <fullName evidence="2">Putative secreted protein</fullName>
    </submittedName>
</protein>
<feature type="chain" id="PRO_5039429502" evidence="1">
    <location>
        <begin position="26"/>
        <end position="162"/>
    </location>
</feature>
<dbReference type="HOGENOM" id="CLU_122411_0_0_11"/>
<evidence type="ECO:0000313" key="2">
    <source>
        <dbReference type="EMBL" id="AIS01646.1"/>
    </source>
</evidence>
<gene>
    <name evidence="2" type="ORF">SGLAU_28550</name>
</gene>
<name>A0A089Z793_STRGA</name>
<accession>A0A089Z793</accession>
<evidence type="ECO:0000313" key="3">
    <source>
        <dbReference type="Proteomes" id="UP000029482"/>
    </source>
</evidence>
<dbReference type="KEGG" id="sgu:SGLAU_28550"/>
<dbReference type="EMBL" id="CP009438">
    <property type="protein sequence ID" value="AIS01646.1"/>
    <property type="molecule type" value="Genomic_DNA"/>
</dbReference>
<keyword evidence="3" id="KW-1185">Reference proteome</keyword>
<sequence>MPAQALLRRTAALLLAGGVLTPVTACGDDTGGTAAPRPEAPVLTVPAWTEPAAYTYTLTSGGGERSLIGTFRVTVRDGRVTDATGLDDSARRVVRRLPGQIPTLGDLLRELDQARRDHADTAEAEYADDGHPVRIVLDRDADALDDEAEYVIGGYEPGPAAG</sequence>
<dbReference type="RefSeq" id="WP_043505350.1">
    <property type="nucleotide sequence ID" value="NZ_CP009438.1"/>
</dbReference>
<dbReference type="InterPro" id="IPR046172">
    <property type="entry name" value="DUF6174"/>
</dbReference>
<dbReference type="eggNOG" id="ENOG502ZIHB">
    <property type="taxonomic scope" value="Bacteria"/>
</dbReference>